<dbReference type="GO" id="GO:0071973">
    <property type="term" value="P:bacterial-type flagellum-dependent cell motility"/>
    <property type="evidence" value="ECO:0007669"/>
    <property type="project" value="InterPro"/>
</dbReference>
<reference evidence="10 11" key="1">
    <citation type="journal article" name="Front. Microbiol.">
        <title>Sugar Metabolism of the First Thermophilic Planctomycete Thermogutta terrifontis: Comparative Genomic and Transcriptomic Approaches.</title>
        <authorList>
            <person name="Elcheninov A.G."/>
            <person name="Menzel P."/>
            <person name="Gudbergsdottir S.R."/>
            <person name="Slesarev A.I."/>
            <person name="Kadnikov V.V."/>
            <person name="Krogh A."/>
            <person name="Bonch-Osmolovskaya E.A."/>
            <person name="Peng X."/>
            <person name="Kublanov I.V."/>
        </authorList>
    </citation>
    <scope>NUCLEOTIDE SEQUENCE [LARGE SCALE GENOMIC DNA]</scope>
    <source>
        <strain evidence="10 11">R1</strain>
    </source>
</reference>
<dbReference type="KEGG" id="ttf:THTE_2553"/>
<dbReference type="GO" id="GO:0003774">
    <property type="term" value="F:cytoskeletal motor activity"/>
    <property type="evidence" value="ECO:0007669"/>
    <property type="project" value="InterPro"/>
</dbReference>
<evidence type="ECO:0000256" key="2">
    <source>
        <dbReference type="ARBA" id="ARBA00009226"/>
    </source>
</evidence>
<evidence type="ECO:0000313" key="10">
    <source>
        <dbReference type="EMBL" id="ASV75155.1"/>
    </source>
</evidence>
<keyword evidence="4" id="KW-1003">Cell membrane</keyword>
<dbReference type="RefSeq" id="WP_207651691.1">
    <property type="nucleotide sequence ID" value="NZ_CP018477.1"/>
</dbReference>
<protein>
    <recommendedName>
        <fullName evidence="3">Flagellar motor switch protein FliN</fullName>
    </recommendedName>
</protein>
<keyword evidence="10" id="KW-0969">Cilium</keyword>
<keyword evidence="6" id="KW-0283">Flagellar rotation</keyword>
<evidence type="ECO:0000256" key="3">
    <source>
        <dbReference type="ARBA" id="ARBA00021897"/>
    </source>
</evidence>
<dbReference type="SUPFAM" id="SSF101801">
    <property type="entry name" value="Surface presentation of antigens (SPOA)"/>
    <property type="match status" value="1"/>
</dbReference>
<evidence type="ECO:0000256" key="6">
    <source>
        <dbReference type="ARBA" id="ARBA00022779"/>
    </source>
</evidence>
<dbReference type="EMBL" id="CP018477">
    <property type="protein sequence ID" value="ASV75155.1"/>
    <property type="molecule type" value="Genomic_DNA"/>
</dbReference>
<evidence type="ECO:0000256" key="5">
    <source>
        <dbReference type="ARBA" id="ARBA00022500"/>
    </source>
</evidence>
<feature type="region of interest" description="Disordered" evidence="8">
    <location>
        <begin position="164"/>
        <end position="200"/>
    </location>
</feature>
<evidence type="ECO:0000259" key="9">
    <source>
        <dbReference type="Pfam" id="PF01052"/>
    </source>
</evidence>
<proteinExistence type="inferred from homology"/>
<evidence type="ECO:0000256" key="4">
    <source>
        <dbReference type="ARBA" id="ARBA00022475"/>
    </source>
</evidence>
<dbReference type="Pfam" id="PF01052">
    <property type="entry name" value="FliMN_C"/>
    <property type="match status" value="1"/>
</dbReference>
<dbReference type="InterPro" id="IPR001543">
    <property type="entry name" value="FliN-like_C"/>
</dbReference>
<gene>
    <name evidence="10" type="ORF">THTE_2553</name>
</gene>
<evidence type="ECO:0000313" key="11">
    <source>
        <dbReference type="Proteomes" id="UP000215086"/>
    </source>
</evidence>
<keyword evidence="5" id="KW-0145">Chemotaxis</keyword>
<keyword evidence="10" id="KW-0282">Flagellum</keyword>
<organism evidence="10 11">
    <name type="scientific">Thermogutta terrifontis</name>
    <dbReference type="NCBI Taxonomy" id="1331910"/>
    <lineage>
        <taxon>Bacteria</taxon>
        <taxon>Pseudomonadati</taxon>
        <taxon>Planctomycetota</taxon>
        <taxon>Planctomycetia</taxon>
        <taxon>Pirellulales</taxon>
        <taxon>Thermoguttaceae</taxon>
        <taxon>Thermogutta</taxon>
    </lineage>
</organism>
<dbReference type="InterPro" id="IPR051469">
    <property type="entry name" value="FliN/MopA/SpaO"/>
</dbReference>
<feature type="domain" description="Flagellar motor switch protein FliN-like C-terminal" evidence="9">
    <location>
        <begin position="215"/>
        <end position="284"/>
    </location>
</feature>
<sequence length="312" mass="34289">MAHPKLVAILECLKTAREEVEASFQRTFDQNFRLGNIDRTESLQEQKEVLRKATSTRGLSVEFHFEGFRVEIFLPDEAEVIPKWAENPDPTGKAKLATLAQELGILLFPPDWPLRESAARVVPAFTATELPEDSPGMLLPVNMGNRELPMLIRLLGEEATAYAPVTPQAPPRDQPASTEKLAASTAGVATPPPARTRGAGAHPVRARILPLLTRSLLKIKLPVEVILARTRKPLAEILQLAPGTIIQFNKSCDEPLELAVNGYVIARGEAVKVGDKFGLRILEMTLPPERYVVLSGRTSSRTEDARKVSTTK</sequence>
<evidence type="ECO:0000256" key="8">
    <source>
        <dbReference type="SAM" id="MobiDB-lite"/>
    </source>
</evidence>
<dbReference type="GO" id="GO:0005886">
    <property type="term" value="C:plasma membrane"/>
    <property type="evidence" value="ECO:0007669"/>
    <property type="project" value="UniProtKB-SubCell"/>
</dbReference>
<dbReference type="AlphaFoldDB" id="A0A286RGQ2"/>
<keyword evidence="7" id="KW-0472">Membrane</keyword>
<dbReference type="GO" id="GO:0006935">
    <property type="term" value="P:chemotaxis"/>
    <property type="evidence" value="ECO:0007669"/>
    <property type="project" value="UniProtKB-KW"/>
</dbReference>
<evidence type="ECO:0000256" key="7">
    <source>
        <dbReference type="ARBA" id="ARBA00023136"/>
    </source>
</evidence>
<keyword evidence="10" id="KW-0966">Cell projection</keyword>
<dbReference type="PRINTS" id="PR00956">
    <property type="entry name" value="FLGMOTORFLIN"/>
</dbReference>
<dbReference type="InterPro" id="IPR036429">
    <property type="entry name" value="SpoA-like_sf"/>
</dbReference>
<accession>A0A286RGQ2</accession>
<dbReference type="PANTHER" id="PTHR43484">
    <property type="match status" value="1"/>
</dbReference>
<keyword evidence="11" id="KW-1185">Reference proteome</keyword>
<name>A0A286RGQ2_9BACT</name>
<comment type="subcellular location">
    <subcellularLocation>
        <location evidence="1">Cell membrane</location>
        <topology evidence="1">Peripheral membrane protein</topology>
        <orientation evidence="1">Cytoplasmic side</orientation>
    </subcellularLocation>
</comment>
<evidence type="ECO:0000256" key="1">
    <source>
        <dbReference type="ARBA" id="ARBA00004413"/>
    </source>
</evidence>
<dbReference type="GO" id="GO:0009425">
    <property type="term" value="C:bacterial-type flagellum basal body"/>
    <property type="evidence" value="ECO:0007669"/>
    <property type="project" value="InterPro"/>
</dbReference>
<dbReference type="Gene3D" id="2.30.330.10">
    <property type="entry name" value="SpoA-like"/>
    <property type="match status" value="1"/>
</dbReference>
<dbReference type="PANTHER" id="PTHR43484:SF1">
    <property type="entry name" value="FLAGELLAR MOTOR SWITCH PROTEIN FLIN"/>
    <property type="match status" value="1"/>
</dbReference>
<dbReference type="Proteomes" id="UP000215086">
    <property type="component" value="Chromosome"/>
</dbReference>
<comment type="similarity">
    <text evidence="2">Belongs to the FliN/MopA/SpaO family.</text>
</comment>
<dbReference type="InterPro" id="IPR001172">
    <property type="entry name" value="FliN_T3SS_HrcQb"/>
</dbReference>